<dbReference type="InterPro" id="IPR019442">
    <property type="entry name" value="THADA/TRM732_DUF2428"/>
</dbReference>
<dbReference type="GO" id="GO:0005829">
    <property type="term" value="C:cytosol"/>
    <property type="evidence" value="ECO:0007669"/>
    <property type="project" value="TreeGrafter"/>
</dbReference>
<comment type="caution">
    <text evidence="7">The sequence shown here is derived from an EMBL/GenBank/DDBJ whole genome shotgun (WGS) entry which is preliminary data.</text>
</comment>
<feature type="domain" description="tRNA (32-2'-O)-methyltransferase regulator THADA-like TPR repeats region" evidence="5">
    <location>
        <begin position="595"/>
        <end position="916"/>
    </location>
</feature>
<evidence type="ECO:0000256" key="3">
    <source>
        <dbReference type="SAM" id="MobiDB-lite"/>
    </source>
</evidence>
<dbReference type="SUPFAM" id="SSF48371">
    <property type="entry name" value="ARM repeat"/>
    <property type="match status" value="2"/>
</dbReference>
<feature type="domain" description="DUF2428" evidence="4">
    <location>
        <begin position="1067"/>
        <end position="1326"/>
    </location>
</feature>
<gene>
    <name evidence="7" type="ORF">BCR42DRAFT_389312</name>
</gene>
<accession>A0A1X2IST4</accession>
<dbReference type="PANTHER" id="PTHR14387:SF0">
    <property type="entry name" value="DUF2428 DOMAIN-CONTAINING PROTEIN"/>
    <property type="match status" value="1"/>
</dbReference>
<sequence length="2041" mass="228727">MVDKERPGKKNISLPSILFAKWKCDVADKQDSLLSKYSDRPLVITLTDLLNSQDQPWEKQSSLLKQAVKILRTGGNKSDDANNADNKQRQLLLRDLVEPMAALGYFYATENNTRRLFIPLLEASSQQLNTVGTVSTTLITVYTNYLSSTDETTDDDSYNSSFYAHKSSTINMTLEFELGRRLISEAYDLTFRFLVKHSLASQKLLNGQASKGTTTVLSVDDLILNIHFLIKTTMSLLTRCDATEQVLGNTLHDSTTVDTSPYVPLIGELTQVLLDITIRPLVYGKDCCQVATMALGAVMNLGKDATFVRNWIMGWFFVDDAPPSAAAELMSTVFGIARPLDTEHFAANAGWKGKDAPCCSLSVPFESDRSVSPLESHGGFKNLHELFFVGAEYFCIMDNGDSQSKVIAFDAMATWLLELKNMMMANEQENKGAFESASILSSENADKLIHYVWNYWDDPIDSLQHRVRSIFELLLAILDIKAAYFKQEEEHRAYLLNLLKNLLMMDWHRKVKYALMTMLVVKLGTDVFFEMETDLVWKCLRAMDSLSLSSQIGGFILELLYQRILETVPDSKPSKGRHIKLTVKDEDTEVLANRWIELWAVPMLRCLTSSSDILRQNASGFILQPLFKTSVDSFWYLMDILNDTTHNTWDSLNQRYRLHAFISILKIARSLDIVDGTMYTRDDEQTTNSRKVSTQTLKLAVYHLDPQIRIDAFGLLCESRKGAAVVTEIELEMIKYFLPLNMNCDSPEFRQKLCAHLTKLLTRLRGNLYAQHRMHLSHTAFLDKSTKQQRSKDDIDVTEAELEGVNRTIQRGKDFLYWLNDHIATSLYPGASFQRVATALRILNLLISLYGIPESSPDSSSTDSGEDDSSSAGKKATTIGIHGASSDFPFTIPLASPRNSKLLVDTLMDSYDFNRNMAFDILCQFPSPLPGITSKENAQELLWWGLNNVVSARAGESDSGAMIFRLVFTKYVVGLEFNLHPQQKGESGPVKKKGANKKKQKGSAAVVFTDRLLDMLEQQIGIAKSNLLLAAQNHPMHGTLLALQYVFRELDYRSAYVTSDQDKWKHIHARALSLIQAVCDSVMDVLTNQSPEGNVPATFKEMEEAIDDLVGEESDNMDLVSGPKHQIILSCCWRAVKEASSLLEVVIAKTPIAKNAKDKNALLTFTDLEKSGGLLRSLLTSIRHRGAFSAVYPTYVSLCARLLSSPHPELNSLPHEWLKENLSSLTSSNISITRRSAGLPLCILAIVSSEPVTKKELLGRTFQQLLSLAGEEPPTDADQRIDLPQVHAYNIMRTIFMDSKLGTRVLEYASDGFSLAINGFSSSSWAIRNCAVMLFSTLLQRTLGTKKTRDEHSNVNNLTGQEFFTRFPKLHSYLLKELEKAVEQLLGKSMAESVHPGLYPMLTLLSRLRPSVMDTATDALSMSPFIPLVMSCAGSSIFKTREMAARALVPLIPSTSSLVEMLGGLLDWGKGLTQNDIHGRLMQVQFLLRGHLYQGETSESTALELIKSLSGVLTHCLTLVNQLDEVSRSLLLDIIAEFCLDCKWMYEGDRSAHVVEELLSISDEAFEGLRGFVLSYASQAIQNKDEAEHIGTYLARQSMGNIIILGYLNLGVGELPDVLYLLDDRDYEVRLLAMTKLMSHFSKVDDADALPGVTSLQFKLIQKTYDGEDNIHCFALAAKFLMNLKKSQPYPKTRTQGDPSMEFTLDQYWDRLLEHFTKKQSILITESVLPLLGALLAQILQSPLNNDWVQNCLKTWSSFVIKYSNKEVSLPLREAVVKSISFTAKHLFMHTIQLGEAADRARTFVELAIIQLLQDDDADIRYNMAAIISEALQLKSPAHPERTVELVNQHLTSRIAYPAHLQTSLTEHLIGHGKLRKPQHLQRRNGGYPMGGRGFGSAALSSTQRISRILQQQSIFVMDVANQLIDFCRLLEPVSGSLTMQRGPYGITSRPTLFLAAYRLLLVLTFSYDYLGALPDLAPDFIPVTENLQSALRNVNESSVHPLLWQQLHGESGLAAKIHGFLRLFNKPSYNMFLIAPDFRE</sequence>
<evidence type="ECO:0000256" key="2">
    <source>
        <dbReference type="ARBA" id="ARBA00022694"/>
    </source>
</evidence>
<dbReference type="InterPro" id="IPR016024">
    <property type="entry name" value="ARM-type_fold"/>
</dbReference>
<dbReference type="Pfam" id="PF25151">
    <property type="entry name" value="TPR_Trm732_C"/>
    <property type="match status" value="1"/>
</dbReference>
<dbReference type="Pfam" id="PF10350">
    <property type="entry name" value="DUF2428"/>
    <property type="match status" value="1"/>
</dbReference>
<evidence type="ECO:0000259" key="5">
    <source>
        <dbReference type="Pfam" id="PF25150"/>
    </source>
</evidence>
<dbReference type="InterPro" id="IPR056842">
    <property type="entry name" value="THADA-like_TPR_C"/>
</dbReference>
<dbReference type="STRING" id="90262.A0A1X2IST4"/>
<feature type="domain" description="tRNA (32-2'-O)-methyltransferase regulator THADA-like C-terminal TPR repeats region" evidence="6">
    <location>
        <begin position="1328"/>
        <end position="1487"/>
    </location>
</feature>
<dbReference type="InterPro" id="IPR051954">
    <property type="entry name" value="tRNA_methyltransferase_THADA"/>
</dbReference>
<evidence type="ECO:0000313" key="7">
    <source>
        <dbReference type="EMBL" id="ORZ21579.1"/>
    </source>
</evidence>
<dbReference type="OrthoDB" id="73997at2759"/>
<reference evidence="7 8" key="1">
    <citation type="submission" date="2016-07" db="EMBL/GenBank/DDBJ databases">
        <title>Pervasive Adenine N6-methylation of Active Genes in Fungi.</title>
        <authorList>
            <consortium name="DOE Joint Genome Institute"/>
            <person name="Mondo S.J."/>
            <person name="Dannebaum R.O."/>
            <person name="Kuo R.C."/>
            <person name="Labutti K."/>
            <person name="Haridas S."/>
            <person name="Kuo A."/>
            <person name="Salamov A."/>
            <person name="Ahrendt S.R."/>
            <person name="Lipzen A."/>
            <person name="Sullivan W."/>
            <person name="Andreopoulos W.B."/>
            <person name="Clum A."/>
            <person name="Lindquist E."/>
            <person name="Daum C."/>
            <person name="Ramamoorthy G.K."/>
            <person name="Gryganskyi A."/>
            <person name="Culley D."/>
            <person name="Magnuson J.K."/>
            <person name="James T.Y."/>
            <person name="O'Malley M.A."/>
            <person name="Stajich J.E."/>
            <person name="Spatafora J.W."/>
            <person name="Visel A."/>
            <person name="Grigoriev I.V."/>
        </authorList>
    </citation>
    <scope>NUCLEOTIDE SEQUENCE [LARGE SCALE GENOMIC DNA]</scope>
    <source>
        <strain evidence="7 8">NRRL 1336</strain>
    </source>
</reference>
<protein>
    <submittedName>
        <fullName evidence="7">Putative death-receptor fusion protein-domain-containing protein</fullName>
    </submittedName>
</protein>
<evidence type="ECO:0000259" key="4">
    <source>
        <dbReference type="Pfam" id="PF10350"/>
    </source>
</evidence>
<keyword evidence="2" id="KW-0819">tRNA processing</keyword>
<organism evidence="7 8">
    <name type="scientific">Absidia repens</name>
    <dbReference type="NCBI Taxonomy" id="90262"/>
    <lineage>
        <taxon>Eukaryota</taxon>
        <taxon>Fungi</taxon>
        <taxon>Fungi incertae sedis</taxon>
        <taxon>Mucoromycota</taxon>
        <taxon>Mucoromycotina</taxon>
        <taxon>Mucoromycetes</taxon>
        <taxon>Mucorales</taxon>
        <taxon>Cunninghamellaceae</taxon>
        <taxon>Absidia</taxon>
    </lineage>
</organism>
<keyword evidence="7" id="KW-0675">Receptor</keyword>
<dbReference type="InterPro" id="IPR056843">
    <property type="entry name" value="THADA-like_TPR"/>
</dbReference>
<dbReference type="GO" id="GO:0030488">
    <property type="term" value="P:tRNA methylation"/>
    <property type="evidence" value="ECO:0007669"/>
    <property type="project" value="TreeGrafter"/>
</dbReference>
<dbReference type="EMBL" id="MCGE01000005">
    <property type="protein sequence ID" value="ORZ21579.1"/>
    <property type="molecule type" value="Genomic_DNA"/>
</dbReference>
<name>A0A1X2IST4_9FUNG</name>
<comment type="similarity">
    <text evidence="1">Belongs to the THADA family.</text>
</comment>
<feature type="region of interest" description="Disordered" evidence="3">
    <location>
        <begin position="854"/>
        <end position="876"/>
    </location>
</feature>
<dbReference type="Pfam" id="PF25150">
    <property type="entry name" value="TPR_Trm732"/>
    <property type="match status" value="1"/>
</dbReference>
<evidence type="ECO:0000256" key="1">
    <source>
        <dbReference type="ARBA" id="ARBA00010409"/>
    </source>
</evidence>
<evidence type="ECO:0000259" key="6">
    <source>
        <dbReference type="Pfam" id="PF25151"/>
    </source>
</evidence>
<dbReference type="PANTHER" id="PTHR14387">
    <property type="entry name" value="THADA/DEATH RECEPTOR INTERACTING PROTEIN"/>
    <property type="match status" value="1"/>
</dbReference>
<keyword evidence="8" id="KW-1185">Reference proteome</keyword>
<proteinExistence type="inferred from homology"/>
<evidence type="ECO:0000313" key="8">
    <source>
        <dbReference type="Proteomes" id="UP000193560"/>
    </source>
</evidence>
<dbReference type="Proteomes" id="UP000193560">
    <property type="component" value="Unassembled WGS sequence"/>
</dbReference>